<dbReference type="InterPro" id="IPR050238">
    <property type="entry name" value="DNA_Rep/Repair_Clamp_Loader"/>
</dbReference>
<keyword evidence="10" id="KW-0239">DNA-directed DNA polymerase</keyword>
<dbReference type="InterPro" id="IPR008921">
    <property type="entry name" value="DNA_pol3_clamp-load_cplx_C"/>
</dbReference>
<keyword evidence="7" id="KW-0547">Nucleotide-binding</keyword>
<dbReference type="Gene3D" id="1.10.8.60">
    <property type="match status" value="1"/>
</dbReference>
<dbReference type="GO" id="GO:0003677">
    <property type="term" value="F:DNA binding"/>
    <property type="evidence" value="ECO:0007669"/>
    <property type="project" value="InterPro"/>
</dbReference>
<dbReference type="SMART" id="SM00382">
    <property type="entry name" value="AAA"/>
    <property type="match status" value="1"/>
</dbReference>
<feature type="compositionally biased region" description="Polar residues" evidence="12">
    <location>
        <begin position="418"/>
        <end position="429"/>
    </location>
</feature>
<dbReference type="EMBL" id="DWXN01000002">
    <property type="protein sequence ID" value="HJB74169.1"/>
    <property type="molecule type" value="Genomic_DNA"/>
</dbReference>
<evidence type="ECO:0000256" key="9">
    <source>
        <dbReference type="ARBA" id="ARBA00022840"/>
    </source>
</evidence>
<dbReference type="GO" id="GO:0009360">
    <property type="term" value="C:DNA polymerase III complex"/>
    <property type="evidence" value="ECO:0007669"/>
    <property type="project" value="InterPro"/>
</dbReference>
<evidence type="ECO:0000256" key="10">
    <source>
        <dbReference type="ARBA" id="ARBA00022932"/>
    </source>
</evidence>
<dbReference type="GO" id="GO:0005524">
    <property type="term" value="F:ATP binding"/>
    <property type="evidence" value="ECO:0007669"/>
    <property type="project" value="UniProtKB-KW"/>
</dbReference>
<feature type="domain" description="AAA+ ATPase" evidence="13">
    <location>
        <begin position="36"/>
        <end position="178"/>
    </location>
</feature>
<keyword evidence="4 14" id="KW-0548">Nucleotidyltransferase</keyword>
<dbReference type="FunFam" id="3.40.50.300:FF:000014">
    <property type="entry name" value="DNA polymerase III subunit gamma/tau"/>
    <property type="match status" value="1"/>
</dbReference>
<comment type="catalytic activity">
    <reaction evidence="11">
        <text>DNA(n) + a 2'-deoxyribonucleoside 5'-triphosphate = DNA(n+1) + diphosphate</text>
        <dbReference type="Rhea" id="RHEA:22508"/>
        <dbReference type="Rhea" id="RHEA-COMP:17339"/>
        <dbReference type="Rhea" id="RHEA-COMP:17340"/>
        <dbReference type="ChEBI" id="CHEBI:33019"/>
        <dbReference type="ChEBI" id="CHEBI:61560"/>
        <dbReference type="ChEBI" id="CHEBI:173112"/>
        <dbReference type="EC" id="2.7.7.7"/>
    </reaction>
</comment>
<dbReference type="PANTHER" id="PTHR11669">
    <property type="entry name" value="REPLICATION FACTOR C / DNA POLYMERASE III GAMMA-TAU SUBUNIT"/>
    <property type="match status" value="1"/>
</dbReference>
<feature type="compositionally biased region" description="Basic and acidic residues" evidence="12">
    <location>
        <begin position="432"/>
        <end position="446"/>
    </location>
</feature>
<reference evidence="14" key="2">
    <citation type="submission" date="2021-04" db="EMBL/GenBank/DDBJ databases">
        <authorList>
            <person name="Gilroy R."/>
        </authorList>
    </citation>
    <scope>NUCLEOTIDE SEQUENCE</scope>
    <source>
        <strain evidence="14">CHK188-16595</strain>
    </source>
</reference>
<protein>
    <recommendedName>
        <fullName evidence="2">DNA-directed DNA polymerase</fullName>
        <ecNumber evidence="2">2.7.7.7</ecNumber>
    </recommendedName>
</protein>
<dbReference type="GO" id="GO:0046872">
    <property type="term" value="F:metal ion binding"/>
    <property type="evidence" value="ECO:0007669"/>
    <property type="project" value="UniProtKB-KW"/>
</dbReference>
<dbReference type="EC" id="2.7.7.7" evidence="2"/>
<keyword evidence="3 14" id="KW-0808">Transferase</keyword>
<evidence type="ECO:0000256" key="12">
    <source>
        <dbReference type="SAM" id="MobiDB-lite"/>
    </source>
</evidence>
<dbReference type="AlphaFoldDB" id="A0A9D2MHM5"/>
<evidence type="ECO:0000313" key="15">
    <source>
        <dbReference type="Proteomes" id="UP000823877"/>
    </source>
</evidence>
<dbReference type="SUPFAM" id="SSF48019">
    <property type="entry name" value="post-AAA+ oligomerization domain-like"/>
    <property type="match status" value="1"/>
</dbReference>
<evidence type="ECO:0000259" key="13">
    <source>
        <dbReference type="SMART" id="SM00382"/>
    </source>
</evidence>
<feature type="compositionally biased region" description="Low complexity" evidence="12">
    <location>
        <begin position="448"/>
        <end position="467"/>
    </location>
</feature>
<dbReference type="Gene3D" id="3.40.50.300">
    <property type="entry name" value="P-loop containing nucleotide triphosphate hydrolases"/>
    <property type="match status" value="1"/>
</dbReference>
<dbReference type="SUPFAM" id="SSF52540">
    <property type="entry name" value="P-loop containing nucleoside triphosphate hydrolases"/>
    <property type="match status" value="1"/>
</dbReference>
<sequence>MYQALYRKYRPKVFADVCGQDHITSTLLNEIREGRISHAYLFTGSRGTGKTTCAKILAKAVNCENSQNGEPCNECEMCRGLDDGTIYDVVEIDAASNNGVDNIRELREEANYTPSRGKYRVYIIDEVHMLSQGAFNALLKTLEEPPAHVIFILATTEVHKLPATILSRCQRFDFKRIQPETMAKRLEEVAGMENISLTPEAAVLIARIADGGMRDALSILDQCAGRDEEVSEKLVSEVAGIAGRESLYELSSAVADKNSGNALNIIAALHQNSYDMERLCVEMINHFRNFLIVKTVSKSRELIICTDDEYERIRQNAARFSLPAVIHALDLFQDTLVKIKGGANARIEMEMSFIKLCEPKLDESSDSVLERIAALENTLKNGVPVRRDPALQEMPQPVAAQPAKEENIPQAPAERVNDSTPQDSDSVQTADMPDHNDAQDVPERQENAVAKQQAVQPPAGQAQRQPALSSEQREFSQWADFMEEIYKKDIALYGVLSGSAGYTRGEYFLIDSKNPALREFIRIPTHSKTIKQALYDVTGVHYKLGLFKHKTEESKKRDPLEDLILKAKGSVDIDIND</sequence>
<keyword evidence="5" id="KW-0235">DNA replication</keyword>
<comment type="similarity">
    <text evidence="1">Belongs to the DnaX/STICHEL family.</text>
</comment>
<accession>A0A9D2MHM5</accession>
<gene>
    <name evidence="14" type="primary">dnaX</name>
    <name evidence="14" type="ORF">IAA37_00650</name>
</gene>
<dbReference type="GO" id="GO:0003887">
    <property type="term" value="F:DNA-directed DNA polymerase activity"/>
    <property type="evidence" value="ECO:0007669"/>
    <property type="project" value="UniProtKB-KW"/>
</dbReference>
<evidence type="ECO:0000256" key="3">
    <source>
        <dbReference type="ARBA" id="ARBA00022679"/>
    </source>
</evidence>
<reference evidence="14" key="1">
    <citation type="journal article" date="2021" name="PeerJ">
        <title>Extensive microbial diversity within the chicken gut microbiome revealed by metagenomics and culture.</title>
        <authorList>
            <person name="Gilroy R."/>
            <person name="Ravi A."/>
            <person name="Getino M."/>
            <person name="Pursley I."/>
            <person name="Horton D.L."/>
            <person name="Alikhan N.F."/>
            <person name="Baker D."/>
            <person name="Gharbi K."/>
            <person name="Hall N."/>
            <person name="Watson M."/>
            <person name="Adriaenssens E.M."/>
            <person name="Foster-Nyarko E."/>
            <person name="Jarju S."/>
            <person name="Secka A."/>
            <person name="Antonio M."/>
            <person name="Oren A."/>
            <person name="Chaudhuri R.R."/>
            <person name="La Ragione R."/>
            <person name="Hildebrand F."/>
            <person name="Pallen M.J."/>
        </authorList>
    </citation>
    <scope>NUCLEOTIDE SEQUENCE</scope>
    <source>
        <strain evidence="14">CHK188-16595</strain>
    </source>
</reference>
<evidence type="ECO:0000256" key="1">
    <source>
        <dbReference type="ARBA" id="ARBA00006360"/>
    </source>
</evidence>
<dbReference type="Pfam" id="PF12169">
    <property type="entry name" value="DNA_pol3_gamma3"/>
    <property type="match status" value="1"/>
</dbReference>
<dbReference type="Proteomes" id="UP000823877">
    <property type="component" value="Unassembled WGS sequence"/>
</dbReference>
<dbReference type="GO" id="GO:0006261">
    <property type="term" value="P:DNA-templated DNA replication"/>
    <property type="evidence" value="ECO:0007669"/>
    <property type="project" value="TreeGrafter"/>
</dbReference>
<evidence type="ECO:0000256" key="7">
    <source>
        <dbReference type="ARBA" id="ARBA00022741"/>
    </source>
</evidence>
<dbReference type="NCBIfam" id="TIGR02397">
    <property type="entry name" value="dnaX_nterm"/>
    <property type="match status" value="1"/>
</dbReference>
<organism evidence="14 15">
    <name type="scientific">Candidatus Eubacterium faecale</name>
    <dbReference type="NCBI Taxonomy" id="2838568"/>
    <lineage>
        <taxon>Bacteria</taxon>
        <taxon>Bacillati</taxon>
        <taxon>Bacillota</taxon>
        <taxon>Clostridia</taxon>
        <taxon>Eubacteriales</taxon>
        <taxon>Eubacteriaceae</taxon>
        <taxon>Eubacterium</taxon>
    </lineage>
</organism>
<dbReference type="InterPro" id="IPR045085">
    <property type="entry name" value="HLD_clamp_pol_III_gamma_tau"/>
</dbReference>
<dbReference type="InterPro" id="IPR012763">
    <property type="entry name" value="DNA_pol_III_sug/sutau_N"/>
</dbReference>
<evidence type="ECO:0000256" key="8">
    <source>
        <dbReference type="ARBA" id="ARBA00022833"/>
    </source>
</evidence>
<keyword evidence="6" id="KW-0479">Metal-binding</keyword>
<evidence type="ECO:0000256" key="5">
    <source>
        <dbReference type="ARBA" id="ARBA00022705"/>
    </source>
</evidence>
<dbReference type="CDD" id="cd00009">
    <property type="entry name" value="AAA"/>
    <property type="match status" value="1"/>
</dbReference>
<keyword evidence="8" id="KW-0862">Zinc</keyword>
<dbReference type="Pfam" id="PF13177">
    <property type="entry name" value="DNA_pol3_delta2"/>
    <property type="match status" value="1"/>
</dbReference>
<feature type="region of interest" description="Disordered" evidence="12">
    <location>
        <begin position="394"/>
        <end position="471"/>
    </location>
</feature>
<dbReference type="InterPro" id="IPR003593">
    <property type="entry name" value="AAA+_ATPase"/>
</dbReference>
<name>A0A9D2MHM5_9FIRM</name>
<dbReference type="CDD" id="cd18137">
    <property type="entry name" value="HLD_clamp_pol_III_gamma_tau"/>
    <property type="match status" value="1"/>
</dbReference>
<proteinExistence type="inferred from homology"/>
<evidence type="ECO:0000256" key="11">
    <source>
        <dbReference type="ARBA" id="ARBA00049244"/>
    </source>
</evidence>
<dbReference type="InterPro" id="IPR027417">
    <property type="entry name" value="P-loop_NTPase"/>
</dbReference>
<dbReference type="Gene3D" id="1.20.272.10">
    <property type="match status" value="1"/>
</dbReference>
<dbReference type="Pfam" id="PF22608">
    <property type="entry name" value="DNAX_ATPase_lid"/>
    <property type="match status" value="1"/>
</dbReference>
<evidence type="ECO:0000256" key="2">
    <source>
        <dbReference type="ARBA" id="ARBA00012417"/>
    </source>
</evidence>
<comment type="caution">
    <text evidence="14">The sequence shown here is derived from an EMBL/GenBank/DDBJ whole genome shotgun (WGS) entry which is preliminary data.</text>
</comment>
<evidence type="ECO:0000313" key="14">
    <source>
        <dbReference type="EMBL" id="HJB74169.1"/>
    </source>
</evidence>
<dbReference type="NCBIfam" id="NF004046">
    <property type="entry name" value="PRK05563.1"/>
    <property type="match status" value="1"/>
</dbReference>
<dbReference type="PANTHER" id="PTHR11669:SF0">
    <property type="entry name" value="PROTEIN STICHEL-LIKE 2"/>
    <property type="match status" value="1"/>
</dbReference>
<evidence type="ECO:0000256" key="6">
    <source>
        <dbReference type="ARBA" id="ARBA00022723"/>
    </source>
</evidence>
<evidence type="ECO:0000256" key="4">
    <source>
        <dbReference type="ARBA" id="ARBA00022695"/>
    </source>
</evidence>
<dbReference type="InterPro" id="IPR022754">
    <property type="entry name" value="DNA_pol_III_gamma-3"/>
</dbReference>
<keyword evidence="9" id="KW-0067">ATP-binding</keyword>